<keyword evidence="1 2" id="KW-0416">Keratin</keyword>
<dbReference type="STRING" id="9627.ENSVVUP00000027894"/>
<evidence type="ECO:0000313" key="4">
    <source>
        <dbReference type="RefSeq" id="XP_025841192.1"/>
    </source>
</evidence>
<gene>
    <name evidence="4" type="primary">LOC112909464</name>
</gene>
<dbReference type="KEGG" id="vvp:112909464"/>
<proteinExistence type="inferred from homology"/>
<dbReference type="InterPro" id="IPR007951">
    <property type="entry name" value="KRTAP_PMG"/>
</dbReference>
<organism evidence="3 4">
    <name type="scientific">Vulpes vulpes</name>
    <name type="common">Red fox</name>
    <dbReference type="NCBI Taxonomy" id="9627"/>
    <lineage>
        <taxon>Eukaryota</taxon>
        <taxon>Metazoa</taxon>
        <taxon>Chordata</taxon>
        <taxon>Craniata</taxon>
        <taxon>Vertebrata</taxon>
        <taxon>Euteleostomi</taxon>
        <taxon>Mammalia</taxon>
        <taxon>Eutheria</taxon>
        <taxon>Laurasiatheria</taxon>
        <taxon>Carnivora</taxon>
        <taxon>Caniformia</taxon>
        <taxon>Canidae</taxon>
        <taxon>Vulpes</taxon>
    </lineage>
</organism>
<dbReference type="GO" id="GO:0045095">
    <property type="term" value="C:keratin filament"/>
    <property type="evidence" value="ECO:0007669"/>
    <property type="project" value="UniProtKB-UniRule"/>
</dbReference>
<dbReference type="RefSeq" id="XP_025841192.1">
    <property type="nucleotide sequence ID" value="XM_025985407.2"/>
</dbReference>
<reference evidence="4" key="2">
    <citation type="submission" date="2025-08" db="UniProtKB">
        <authorList>
            <consortium name="RefSeq"/>
        </authorList>
    </citation>
    <scope>IDENTIFICATION</scope>
    <source>
        <tissue evidence="4">Cell line</tissue>
    </source>
</reference>
<comment type="similarity">
    <text evidence="2">Belongs to the PMG family.</text>
</comment>
<comment type="function">
    <text evidence="2">In the hair cortex, hair keratin intermediate filaments are embedded in an interfilamentous matrix, consisting of hair keratin-associated proteins (KRTAP), which are essential for the formation of a rigid and resistant hair shaft through their extensive disulfide bond cross-linking with abundant cysteine residues of hair keratins. The matrix proteins include the high-sulfur and high-glycine-tyrosine keratins.</text>
</comment>
<dbReference type="Proteomes" id="UP001652641">
    <property type="component" value="Chromosome 15"/>
</dbReference>
<reference key="1">
    <citation type="submission" date="2019-01" db="UniProtKB">
        <authorList>
            <consortium name="RefSeq"/>
        </authorList>
    </citation>
    <scope>IDENTIFICATION</scope>
</reference>
<evidence type="ECO:0000313" key="3">
    <source>
        <dbReference type="Proteomes" id="UP001652641"/>
    </source>
</evidence>
<dbReference type="GeneID" id="112909464"/>
<name>A0A3Q7R720_VULVU</name>
<dbReference type="GO" id="GO:0005829">
    <property type="term" value="C:cytosol"/>
    <property type="evidence" value="ECO:0007669"/>
    <property type="project" value="UniProtKB-ARBA"/>
</dbReference>
<dbReference type="AlphaFoldDB" id="A0A3Q7R720"/>
<evidence type="ECO:0000256" key="1">
    <source>
        <dbReference type="ARBA" id="ARBA00022744"/>
    </source>
</evidence>
<accession>A0A3Q7R720</accession>
<protein>
    <recommendedName>
        <fullName evidence="2">Keratin-associated protein</fullName>
    </recommendedName>
</protein>
<dbReference type="Pfam" id="PF05287">
    <property type="entry name" value="PMG"/>
    <property type="match status" value="1"/>
</dbReference>
<keyword evidence="3" id="KW-1185">Reference proteome</keyword>
<sequence length="168" mass="17671">MSYGCCSGNFSSQSLGGFLNYPGSFCGSSYPSNLFCGTNFRSPRTFQLGSSLNSDCQEIGCEPTSCRTSYLVSSPCQTSCYPSRTSMLYGPCQTTYTGSLGFGSSGFQSFGCGSPSLGFGWSGFPSVGCGPSAFSSLGCRSSFYRPTYLSSRSCQSTAYQPTCGSGFF</sequence>
<evidence type="ECO:0000256" key="2">
    <source>
        <dbReference type="RuleBase" id="RU369044"/>
    </source>
</evidence>
<comment type="subunit">
    <text evidence="2">Interacts with hair keratins.</text>
</comment>